<dbReference type="RefSeq" id="WP_115056642.1">
    <property type="nucleotide sequence ID" value="NZ_UGJF01000001.1"/>
</dbReference>
<accession>A0A377PYA1</accession>
<dbReference type="Proteomes" id="UP000255269">
    <property type="component" value="Unassembled WGS sequence"/>
</dbReference>
<name>A0A377PYA1_9HELI</name>
<evidence type="ECO:0008006" key="3">
    <source>
        <dbReference type="Google" id="ProtNLM"/>
    </source>
</evidence>
<protein>
    <recommendedName>
        <fullName evidence="3">Glycosyltransferase</fullName>
    </recommendedName>
</protein>
<proteinExistence type="predicted"/>
<evidence type="ECO:0000313" key="2">
    <source>
        <dbReference type="Proteomes" id="UP000255269"/>
    </source>
</evidence>
<dbReference type="AlphaFoldDB" id="A0A377PYA1"/>
<gene>
    <name evidence="1" type="ORF">NCTC13156_00214</name>
</gene>
<organism evidence="1 2">
    <name type="scientific">Helicobacter pullorum</name>
    <dbReference type="NCBI Taxonomy" id="35818"/>
    <lineage>
        <taxon>Bacteria</taxon>
        <taxon>Pseudomonadati</taxon>
        <taxon>Campylobacterota</taxon>
        <taxon>Epsilonproteobacteria</taxon>
        <taxon>Campylobacterales</taxon>
        <taxon>Helicobacteraceae</taxon>
        <taxon>Helicobacter</taxon>
    </lineage>
</organism>
<reference evidence="1 2" key="1">
    <citation type="submission" date="2018-06" db="EMBL/GenBank/DDBJ databases">
        <authorList>
            <consortium name="Pathogen Informatics"/>
            <person name="Doyle S."/>
        </authorList>
    </citation>
    <scope>NUCLEOTIDE SEQUENCE [LARGE SCALE GENOMIC DNA]</scope>
    <source>
        <strain evidence="1 2">NCTC13156</strain>
    </source>
</reference>
<dbReference type="SUPFAM" id="SSF53756">
    <property type="entry name" value="UDP-Glycosyltransferase/glycogen phosphorylase"/>
    <property type="match status" value="1"/>
</dbReference>
<dbReference type="EMBL" id="UGJF01000001">
    <property type="protein sequence ID" value="STQ87402.1"/>
    <property type="molecule type" value="Genomic_DNA"/>
</dbReference>
<evidence type="ECO:0000313" key="1">
    <source>
        <dbReference type="EMBL" id="STQ87402.1"/>
    </source>
</evidence>
<sequence length="406" mass="47487">MVNVALSRNIYFFYPSRVIGGAELLFIRIANYLSKFYINKEIGYIGFSDDIALSLLNKKVRFVIANNRIKISDNTVIVTHPARCIQIPEIIGNSIYYTFWILHLREIDSFLFNCKVNANNACCEFSKMVRSKSVICMDDENRNIVIDFVGCNLEYSCIVPVMLDDSEYLERKQLIEKGVLNVAWIGRLSEDKINSLINLIENFEKITLDNIKIKLHIIGEGPCEIKLFREYKNFSILMHGSMQSRELTSFLQENVDLVFAMGTSMLEAEKLGIPSVLLFYSEKTSKDNCFLWSFKLRHYCLGIENRKDYEGNIDTLEDIIKYFVINIQLCSIRARKHFERFIINRQINKFIACINNAEYSNEMLKLFYNENRLSALQKTTFKNKMYLKIYNYLKRKLLNKGLLVRD</sequence>